<feature type="transmembrane region" description="Helical" evidence="1">
    <location>
        <begin position="6"/>
        <end position="25"/>
    </location>
</feature>
<name>A0ABU0HA83_9HYPH</name>
<evidence type="ECO:0000313" key="3">
    <source>
        <dbReference type="Proteomes" id="UP001241603"/>
    </source>
</evidence>
<organism evidence="2 3">
    <name type="scientific">Kaistia dalseonensis</name>
    <dbReference type="NCBI Taxonomy" id="410840"/>
    <lineage>
        <taxon>Bacteria</taxon>
        <taxon>Pseudomonadati</taxon>
        <taxon>Pseudomonadota</taxon>
        <taxon>Alphaproteobacteria</taxon>
        <taxon>Hyphomicrobiales</taxon>
        <taxon>Kaistiaceae</taxon>
        <taxon>Kaistia</taxon>
    </lineage>
</organism>
<proteinExistence type="predicted"/>
<sequence length="63" mass="7058">MLDVARFLLGWLNLSSGLFVGTAVLRSGRLMQLWAQWLLLINAVAAIYLGSELIWTSVGRLWP</sequence>
<dbReference type="Proteomes" id="UP001241603">
    <property type="component" value="Unassembled WGS sequence"/>
</dbReference>
<evidence type="ECO:0000313" key="2">
    <source>
        <dbReference type="EMBL" id="MDQ0438371.1"/>
    </source>
</evidence>
<feature type="transmembrane region" description="Helical" evidence="1">
    <location>
        <begin position="37"/>
        <end position="58"/>
    </location>
</feature>
<keyword evidence="1" id="KW-0812">Transmembrane</keyword>
<accession>A0ABU0HA83</accession>
<dbReference type="RefSeq" id="WP_266349259.1">
    <property type="nucleotide sequence ID" value="NZ_JAPKNG010000003.1"/>
</dbReference>
<comment type="caution">
    <text evidence="2">The sequence shown here is derived from an EMBL/GenBank/DDBJ whole genome shotgun (WGS) entry which is preliminary data.</text>
</comment>
<keyword evidence="1" id="KW-1133">Transmembrane helix</keyword>
<protein>
    <submittedName>
        <fullName evidence="2">Uncharacterized protein</fullName>
    </submittedName>
</protein>
<keyword evidence="3" id="KW-1185">Reference proteome</keyword>
<gene>
    <name evidence="2" type="ORF">QO014_002763</name>
</gene>
<dbReference type="EMBL" id="JAUSVO010000003">
    <property type="protein sequence ID" value="MDQ0438371.1"/>
    <property type="molecule type" value="Genomic_DNA"/>
</dbReference>
<reference evidence="2 3" key="1">
    <citation type="submission" date="2023-07" db="EMBL/GenBank/DDBJ databases">
        <title>Genomic Encyclopedia of Type Strains, Phase IV (KMG-IV): sequencing the most valuable type-strain genomes for metagenomic binning, comparative biology and taxonomic classification.</title>
        <authorList>
            <person name="Goeker M."/>
        </authorList>
    </citation>
    <scope>NUCLEOTIDE SEQUENCE [LARGE SCALE GENOMIC DNA]</scope>
    <source>
        <strain evidence="2 3">B6-8</strain>
    </source>
</reference>
<keyword evidence="1" id="KW-0472">Membrane</keyword>
<evidence type="ECO:0000256" key="1">
    <source>
        <dbReference type="SAM" id="Phobius"/>
    </source>
</evidence>